<evidence type="ECO:0000256" key="1">
    <source>
        <dbReference type="SAM" id="Phobius"/>
    </source>
</evidence>
<name>A0ABR9THH3_9FLAO</name>
<dbReference type="EMBL" id="PRDM01000001">
    <property type="protein sequence ID" value="MBE8724816.1"/>
    <property type="molecule type" value="Genomic_DNA"/>
</dbReference>
<keyword evidence="1" id="KW-0472">Membrane</keyword>
<evidence type="ECO:0000313" key="3">
    <source>
        <dbReference type="Proteomes" id="UP000640614"/>
    </source>
</evidence>
<keyword evidence="1" id="KW-0812">Transmembrane</keyword>
<evidence type="ECO:0000313" key="2">
    <source>
        <dbReference type="EMBL" id="MBE8724816.1"/>
    </source>
</evidence>
<keyword evidence="3" id="KW-1185">Reference proteome</keyword>
<feature type="transmembrane region" description="Helical" evidence="1">
    <location>
        <begin position="7"/>
        <end position="24"/>
    </location>
</feature>
<feature type="transmembrane region" description="Helical" evidence="1">
    <location>
        <begin position="36"/>
        <end position="61"/>
    </location>
</feature>
<organism evidence="2 3">
    <name type="scientific">Flavobacterium hungaricum</name>
    <dbReference type="NCBI Taxonomy" id="2082725"/>
    <lineage>
        <taxon>Bacteria</taxon>
        <taxon>Pseudomonadati</taxon>
        <taxon>Bacteroidota</taxon>
        <taxon>Flavobacteriia</taxon>
        <taxon>Flavobacteriales</taxon>
        <taxon>Flavobacteriaceae</taxon>
        <taxon>Flavobacterium</taxon>
    </lineage>
</organism>
<dbReference type="Proteomes" id="UP000640614">
    <property type="component" value="Unassembled WGS sequence"/>
</dbReference>
<comment type="caution">
    <text evidence="2">The sequence shown here is derived from an EMBL/GenBank/DDBJ whole genome shotgun (WGS) entry which is preliminary data.</text>
</comment>
<feature type="transmembrane region" description="Helical" evidence="1">
    <location>
        <begin position="97"/>
        <end position="115"/>
    </location>
</feature>
<gene>
    <name evidence="2" type="ORF">C4F50_07605</name>
</gene>
<sequence length="124" mass="14412">MKDYWQYCKVVNGLFGISLIIWFICNSFPFDKMDAISAVISSLFLFGSLFLVFLSSLIFYLLTKNILTIYEQVRYSLVSLIAILNFFFIVVTKADKSYIVLPLFFTIASLIYIIMNRKIEKSPE</sequence>
<feature type="transmembrane region" description="Helical" evidence="1">
    <location>
        <begin position="73"/>
        <end position="91"/>
    </location>
</feature>
<accession>A0ABR9THH3</accession>
<protein>
    <submittedName>
        <fullName evidence="2">Uncharacterized protein</fullName>
    </submittedName>
</protein>
<reference evidence="2 3" key="1">
    <citation type="submission" date="2018-07" db="EMBL/GenBank/DDBJ databases">
        <title>Genome assembly of strain KB82.</title>
        <authorList>
            <person name="Kukolya J."/>
            <person name="Horvath B."/>
            <person name="Nagy I."/>
            <person name="Toth A."/>
        </authorList>
    </citation>
    <scope>NUCLEOTIDE SEQUENCE [LARGE SCALE GENOMIC DNA]</scope>
    <source>
        <strain evidence="2 3">Kb82</strain>
    </source>
</reference>
<keyword evidence="1" id="KW-1133">Transmembrane helix</keyword>
<proteinExistence type="predicted"/>